<keyword evidence="7" id="KW-0813">Transport</keyword>
<evidence type="ECO:0000313" key="9">
    <source>
        <dbReference type="EMBL" id="PAV25138.1"/>
    </source>
</evidence>
<keyword evidence="4 7" id="KW-0812">Transmembrane</keyword>
<dbReference type="EMBL" id="NMPM01000077">
    <property type="protein sequence ID" value="PAV25138.1"/>
    <property type="molecule type" value="Genomic_DNA"/>
</dbReference>
<dbReference type="RefSeq" id="WP_095611815.1">
    <property type="nucleotide sequence ID" value="NZ_NMPM01000077.1"/>
</dbReference>
<evidence type="ECO:0000256" key="3">
    <source>
        <dbReference type="ARBA" id="ARBA00022475"/>
    </source>
</evidence>
<dbReference type="GO" id="GO:0022857">
    <property type="term" value="F:transmembrane transporter activity"/>
    <property type="evidence" value="ECO:0007669"/>
    <property type="project" value="InterPro"/>
</dbReference>
<dbReference type="PANTHER" id="PTHR30558">
    <property type="entry name" value="EXBD MEMBRANE COMPONENT OF PMF-DRIVEN MACROMOLECULE IMPORT SYSTEM"/>
    <property type="match status" value="1"/>
</dbReference>
<evidence type="ECO:0000313" key="12">
    <source>
        <dbReference type="Proteomes" id="UP000245887"/>
    </source>
</evidence>
<evidence type="ECO:0000256" key="2">
    <source>
        <dbReference type="ARBA" id="ARBA00005811"/>
    </source>
</evidence>
<keyword evidence="3" id="KW-1003">Cell membrane</keyword>
<feature type="transmembrane region" description="Helical" evidence="8">
    <location>
        <begin position="12"/>
        <end position="32"/>
    </location>
</feature>
<keyword evidence="6 8" id="KW-0472">Membrane</keyword>
<evidence type="ECO:0000313" key="10">
    <source>
        <dbReference type="EMBL" id="PVY76774.1"/>
    </source>
</evidence>
<dbReference type="Proteomes" id="UP000218332">
    <property type="component" value="Unassembled WGS sequence"/>
</dbReference>
<evidence type="ECO:0000256" key="6">
    <source>
        <dbReference type="ARBA" id="ARBA00023136"/>
    </source>
</evidence>
<keyword evidence="5 8" id="KW-1133">Transmembrane helix</keyword>
<keyword evidence="11" id="KW-1185">Reference proteome</keyword>
<dbReference type="OrthoDB" id="9793581at2"/>
<reference evidence="9 11" key="1">
    <citation type="submission" date="2017-07" db="EMBL/GenBank/DDBJ databases">
        <title>Tamlnaduibacter salinus (Mi-7) genome sequencing.</title>
        <authorList>
            <person name="Verma A."/>
            <person name="Krishnamurthi S."/>
        </authorList>
    </citation>
    <scope>NUCLEOTIDE SEQUENCE [LARGE SCALE GENOMIC DNA]</scope>
    <source>
        <strain evidence="9 11">Mi-7</strain>
    </source>
</reference>
<evidence type="ECO:0000256" key="4">
    <source>
        <dbReference type="ARBA" id="ARBA00022692"/>
    </source>
</evidence>
<reference evidence="10 12" key="2">
    <citation type="submission" date="2018-04" db="EMBL/GenBank/DDBJ databases">
        <title>Genomic Encyclopedia of Type Strains, Phase IV (KMG-IV): sequencing the most valuable type-strain genomes for metagenomic binning, comparative biology and taxonomic classification.</title>
        <authorList>
            <person name="Goeker M."/>
        </authorList>
    </citation>
    <scope>NUCLEOTIDE SEQUENCE [LARGE SCALE GENOMIC DNA]</scope>
    <source>
        <strain evidence="10 12">DSM 28688</strain>
    </source>
</reference>
<evidence type="ECO:0000256" key="7">
    <source>
        <dbReference type="RuleBase" id="RU003879"/>
    </source>
</evidence>
<protein>
    <submittedName>
        <fullName evidence="9">Biopolymer transporter ExbD</fullName>
    </submittedName>
    <submittedName>
        <fullName evidence="10">Outer membrane transport energization protein ExbD</fullName>
    </submittedName>
</protein>
<dbReference type="GO" id="GO:0015031">
    <property type="term" value="P:protein transport"/>
    <property type="evidence" value="ECO:0007669"/>
    <property type="project" value="UniProtKB-KW"/>
</dbReference>
<dbReference type="Proteomes" id="UP000245887">
    <property type="component" value="Unassembled WGS sequence"/>
</dbReference>
<organism evidence="9 11">
    <name type="scientific">Tamilnaduibacter salinus</name>
    <dbReference type="NCBI Taxonomy" id="1484056"/>
    <lineage>
        <taxon>Bacteria</taxon>
        <taxon>Pseudomonadati</taxon>
        <taxon>Pseudomonadota</taxon>
        <taxon>Gammaproteobacteria</taxon>
        <taxon>Pseudomonadales</taxon>
        <taxon>Marinobacteraceae</taxon>
        <taxon>Tamilnaduibacter</taxon>
    </lineage>
</organism>
<evidence type="ECO:0000256" key="8">
    <source>
        <dbReference type="SAM" id="Phobius"/>
    </source>
</evidence>
<dbReference type="AlphaFoldDB" id="A0A2A2I149"/>
<sequence>MQLVEPRPPKRLPIRMTPLIDVVFILLVFFMLTSRLLPTSQIELENVTKAGAPSDAEPVPSLTLLGSGDVRWRGEDWSLPALTNELEQAAVTELNLSTEGEASLGEFTRVLTTLKQTGITVSWDRPAPGEA</sequence>
<comment type="similarity">
    <text evidence="2 7">Belongs to the ExbD/TolR family.</text>
</comment>
<accession>A0A2A2I149</accession>
<dbReference type="EMBL" id="QEKQ01000004">
    <property type="protein sequence ID" value="PVY76774.1"/>
    <property type="molecule type" value="Genomic_DNA"/>
</dbReference>
<keyword evidence="7" id="KW-0653">Protein transport</keyword>
<name>A0A2A2I149_9GAMM</name>
<comment type="caution">
    <text evidence="9">The sequence shown here is derived from an EMBL/GenBank/DDBJ whole genome shotgun (WGS) entry which is preliminary data.</text>
</comment>
<evidence type="ECO:0000256" key="1">
    <source>
        <dbReference type="ARBA" id="ARBA00004162"/>
    </source>
</evidence>
<dbReference type="GO" id="GO:0005886">
    <property type="term" value="C:plasma membrane"/>
    <property type="evidence" value="ECO:0007669"/>
    <property type="project" value="UniProtKB-SubCell"/>
</dbReference>
<dbReference type="InterPro" id="IPR003400">
    <property type="entry name" value="ExbD"/>
</dbReference>
<proteinExistence type="inferred from homology"/>
<evidence type="ECO:0000313" key="11">
    <source>
        <dbReference type="Proteomes" id="UP000218332"/>
    </source>
</evidence>
<evidence type="ECO:0000256" key="5">
    <source>
        <dbReference type="ARBA" id="ARBA00022989"/>
    </source>
</evidence>
<comment type="subcellular location">
    <subcellularLocation>
        <location evidence="1">Cell membrane</location>
        <topology evidence="1">Single-pass membrane protein</topology>
    </subcellularLocation>
    <subcellularLocation>
        <location evidence="7">Cell membrane</location>
        <topology evidence="7">Single-pass type II membrane protein</topology>
    </subcellularLocation>
</comment>
<dbReference type="Pfam" id="PF02472">
    <property type="entry name" value="ExbD"/>
    <property type="match status" value="1"/>
</dbReference>
<gene>
    <name evidence="10" type="ORF">C8D92_1045</name>
    <name evidence="9" type="ORF">CF392_12640</name>
</gene>